<gene>
    <name evidence="1" type="ORF">EDC91_12035</name>
</gene>
<dbReference type="EMBL" id="SLWF01000020">
    <property type="protein sequence ID" value="TCN82062.1"/>
    <property type="molecule type" value="Genomic_DNA"/>
</dbReference>
<accession>A0A4R2FIJ2</accession>
<proteinExistence type="predicted"/>
<comment type="caution">
    <text evidence="1">The sequence shown here is derived from an EMBL/GenBank/DDBJ whole genome shotgun (WGS) entry which is preliminary data.</text>
</comment>
<name>A0A4R2FIJ2_9GAMM</name>
<protein>
    <submittedName>
        <fullName evidence="1">Zinc ribbon family protein</fullName>
    </submittedName>
</protein>
<evidence type="ECO:0000313" key="2">
    <source>
        <dbReference type="Proteomes" id="UP000294832"/>
    </source>
</evidence>
<dbReference type="OrthoDB" id="3174978at2"/>
<evidence type="ECO:0000313" key="1">
    <source>
        <dbReference type="EMBL" id="TCN82062.1"/>
    </source>
</evidence>
<reference evidence="1 2" key="1">
    <citation type="submission" date="2019-03" db="EMBL/GenBank/DDBJ databases">
        <title>Freshwater and sediment microbial communities from various areas in North America, analyzing microbe dynamics in response to fracking.</title>
        <authorList>
            <person name="Lamendella R."/>
        </authorList>
    </citation>
    <scope>NUCLEOTIDE SEQUENCE [LARGE SCALE GENOMIC DNA]</scope>
    <source>
        <strain evidence="1 2">74A</strain>
    </source>
</reference>
<organism evidence="1 2">
    <name type="scientific">Shewanella fodinae</name>
    <dbReference type="NCBI Taxonomy" id="552357"/>
    <lineage>
        <taxon>Bacteria</taxon>
        <taxon>Pseudomonadati</taxon>
        <taxon>Pseudomonadota</taxon>
        <taxon>Gammaproteobacteria</taxon>
        <taxon>Alteromonadales</taxon>
        <taxon>Shewanellaceae</taxon>
        <taxon>Shewanella</taxon>
    </lineage>
</organism>
<dbReference type="AlphaFoldDB" id="A0A4R2FIJ2"/>
<keyword evidence="2" id="KW-1185">Reference proteome</keyword>
<dbReference type="Pfam" id="PF07295">
    <property type="entry name" value="DUF1451"/>
    <property type="match status" value="1"/>
</dbReference>
<dbReference type="InterPro" id="IPR009912">
    <property type="entry name" value="DUF1451"/>
</dbReference>
<dbReference type="Proteomes" id="UP000294832">
    <property type="component" value="Unassembled WGS sequence"/>
</dbReference>
<sequence length="166" mass="19268">MSDKSKELLELYRDLFQKVKEIYQQDNTLTVKSLLSTIKKGKEYLALKRHADEEQLQLVEEFLQRDIASFIAAQTEDDLSYSPTAITLENTLWHWLGEISDRSQVEWHELARQFSQKGVYHSGDIVTQGTLTCTNCGYKMDIEFTDVIPDCPECDHSEFTREPLMP</sequence>
<dbReference type="RefSeq" id="WP_133039552.1">
    <property type="nucleotide sequence ID" value="NZ_BMXW01000013.1"/>
</dbReference>